<dbReference type="InterPro" id="IPR032675">
    <property type="entry name" value="LRR_dom_sf"/>
</dbReference>
<feature type="region of interest" description="Disordered" evidence="1">
    <location>
        <begin position="79"/>
        <end position="103"/>
    </location>
</feature>
<dbReference type="GO" id="GO:0019005">
    <property type="term" value="C:SCF ubiquitin ligase complex"/>
    <property type="evidence" value="ECO:0007669"/>
    <property type="project" value="TreeGrafter"/>
</dbReference>
<gene>
    <name evidence="2" type="ORF">O9G_003646</name>
</gene>
<dbReference type="EMBL" id="KE560862">
    <property type="protein sequence ID" value="EPZ35157.1"/>
    <property type="molecule type" value="Genomic_DNA"/>
</dbReference>
<dbReference type="OrthoDB" id="421226at2759"/>
<organism evidence="2 3">
    <name type="scientific">Rozella allomycis (strain CSF55)</name>
    <dbReference type="NCBI Taxonomy" id="988480"/>
    <lineage>
        <taxon>Eukaryota</taxon>
        <taxon>Fungi</taxon>
        <taxon>Fungi incertae sedis</taxon>
        <taxon>Cryptomycota</taxon>
        <taxon>Cryptomycota incertae sedis</taxon>
        <taxon>Rozella</taxon>
    </lineage>
</organism>
<dbReference type="SMART" id="SM00367">
    <property type="entry name" value="LRR_CC"/>
    <property type="match status" value="8"/>
</dbReference>
<evidence type="ECO:0008006" key="4">
    <source>
        <dbReference type="Google" id="ProtNLM"/>
    </source>
</evidence>
<name>A0A075AY28_ROZAC</name>
<protein>
    <recommendedName>
        <fullName evidence="4">RNI-like protein</fullName>
    </recommendedName>
</protein>
<accession>A0A075AY28</accession>
<dbReference type="InterPro" id="IPR006553">
    <property type="entry name" value="Leu-rich_rpt_Cys-con_subtyp"/>
</dbReference>
<feature type="region of interest" description="Disordered" evidence="1">
    <location>
        <begin position="30"/>
        <end position="65"/>
    </location>
</feature>
<dbReference type="OMA" id="MCGQLNN"/>
<feature type="compositionally biased region" description="Low complexity" evidence="1">
    <location>
        <begin position="46"/>
        <end position="65"/>
    </location>
</feature>
<feature type="compositionally biased region" description="Polar residues" evidence="1">
    <location>
        <begin position="30"/>
        <end position="45"/>
    </location>
</feature>
<sequence>MVRSVKGPRSALSSFLEERGISSRLSMARNRNANENETVEIQPTVNLTSLQTETSTTQELQTTNEQETIVNNNQIAQEQVNQEATASERPKKKKPKKDDDDDMDYDFKKQKHCSNCSTLLPIGCWSSLCASCQKSALNALSKNKKPIRKGATKKLQKLPHETSLLDDILLNKVPSLKVLCLQKLYALIEDIEAFGDIEPALIDSLCQLVCRNRKMNDDLIDLFIHNQPDITIYDCTDITEKGWSKFQGLPIKSLDLRQCGRLDDLTFDKFVSNIPFVESLSITGAFLLTNSALCSLGNHIGSRLKRLSFVESVKFTDQGISDLAQHCPNIEALHFCSNNRFTVNGLLHIKHFRQLRSLKLENCPALTDDCLLAILENISLEELKELSLNKCTNISSSSLDFIDVKRLKFLDLSNLPKINDECVNKMLEKTKNLTHLSLAGNLELTDLALKPLVPTLIKKIENLNLNYVRLLSKEMLMDICSSVCKLELIDLSWCSNVDDDVMNALLSFERNFTLNPSSNVTKVSVFGCHRISERIPKMIWDEIKNGKTVDSIVKVIGCPSETRFLLNYQ</sequence>
<dbReference type="PANTHER" id="PTHR13318">
    <property type="entry name" value="PARTNER OF PAIRED, ISOFORM B-RELATED"/>
    <property type="match status" value="1"/>
</dbReference>
<dbReference type="GO" id="GO:0031146">
    <property type="term" value="P:SCF-dependent proteasomal ubiquitin-dependent protein catabolic process"/>
    <property type="evidence" value="ECO:0007669"/>
    <property type="project" value="TreeGrafter"/>
</dbReference>
<proteinExistence type="predicted"/>
<evidence type="ECO:0000313" key="3">
    <source>
        <dbReference type="Proteomes" id="UP000030755"/>
    </source>
</evidence>
<dbReference type="Gene3D" id="3.80.10.10">
    <property type="entry name" value="Ribonuclease Inhibitor"/>
    <property type="match status" value="2"/>
</dbReference>
<evidence type="ECO:0000256" key="1">
    <source>
        <dbReference type="SAM" id="MobiDB-lite"/>
    </source>
</evidence>
<dbReference type="Proteomes" id="UP000030755">
    <property type="component" value="Unassembled WGS sequence"/>
</dbReference>
<dbReference type="HOGENOM" id="CLU_479089_0_0_1"/>
<reference evidence="2 3" key="1">
    <citation type="journal article" date="2013" name="Curr. Biol.">
        <title>Shared signatures of parasitism and phylogenomics unite Cryptomycota and microsporidia.</title>
        <authorList>
            <person name="James T.Y."/>
            <person name="Pelin A."/>
            <person name="Bonen L."/>
            <person name="Ahrendt S."/>
            <person name="Sain D."/>
            <person name="Corradi N."/>
            <person name="Stajich J.E."/>
        </authorList>
    </citation>
    <scope>NUCLEOTIDE SEQUENCE [LARGE SCALE GENOMIC DNA]</scope>
    <source>
        <strain evidence="2 3">CSF55</strain>
    </source>
</reference>
<dbReference type="AlphaFoldDB" id="A0A075AY28"/>
<dbReference type="SUPFAM" id="SSF52047">
    <property type="entry name" value="RNI-like"/>
    <property type="match status" value="1"/>
</dbReference>
<dbReference type="STRING" id="988480.A0A075AY28"/>
<keyword evidence="3" id="KW-1185">Reference proteome</keyword>
<evidence type="ECO:0000313" key="2">
    <source>
        <dbReference type="EMBL" id="EPZ35157.1"/>
    </source>
</evidence>